<dbReference type="PANTHER" id="PTHR35007:SF2">
    <property type="entry name" value="PILUS ASSEMBLE PROTEIN"/>
    <property type="match status" value="1"/>
</dbReference>
<feature type="domain" description="Type II secretion system protein GspF" evidence="7">
    <location>
        <begin position="175"/>
        <end position="303"/>
    </location>
</feature>
<evidence type="ECO:0000256" key="3">
    <source>
        <dbReference type="ARBA" id="ARBA00022692"/>
    </source>
</evidence>
<organism evidence="8 9">
    <name type="scientific">Methylogaea oryzae</name>
    <dbReference type="NCBI Taxonomy" id="1295382"/>
    <lineage>
        <taxon>Bacteria</taxon>
        <taxon>Pseudomonadati</taxon>
        <taxon>Pseudomonadota</taxon>
        <taxon>Gammaproteobacteria</taxon>
        <taxon>Methylococcales</taxon>
        <taxon>Methylococcaceae</taxon>
        <taxon>Methylogaea</taxon>
    </lineage>
</organism>
<evidence type="ECO:0000256" key="5">
    <source>
        <dbReference type="ARBA" id="ARBA00023136"/>
    </source>
</evidence>
<feature type="transmembrane region" description="Helical" evidence="6">
    <location>
        <begin position="20"/>
        <end position="42"/>
    </location>
</feature>
<sequence length="318" mass="35190">MDTTSRFAMTLFDLSLAQLAIIVFAALSVFCLGLAVLFWWGYRFDPVRRRLQGVAGKTTVATPREWLFLSELDRLGMLVSPKEEGKADKMRLRLQQAGFRRQAAVPYYYAIRFLGLIALPLAVFMVGSVLSLQLGATVMLTIFAVAAGFVAPSFFLDWCIRSRQYELRASLPDVLDLLVVCTEAGLGLESALQRVSREMLISHPMLAAELVQVNAEMLAGVDKVVALRNLATRTGMEDIRGLVSLLTQSMRFGTSIADSLRIYAGEFRDKRMQAAQELAAKLPIKMIFPLAMCFLPGFFIVALGPSLVGLKNMLLSLH</sequence>
<dbReference type="AlphaFoldDB" id="A0A8D5ALB2"/>
<feature type="transmembrane region" description="Helical" evidence="6">
    <location>
        <begin position="138"/>
        <end position="160"/>
    </location>
</feature>
<evidence type="ECO:0000256" key="4">
    <source>
        <dbReference type="ARBA" id="ARBA00022989"/>
    </source>
</evidence>
<dbReference type="RefSeq" id="WP_221048151.1">
    <property type="nucleotide sequence ID" value="NZ_AP019782.1"/>
</dbReference>
<evidence type="ECO:0000256" key="1">
    <source>
        <dbReference type="ARBA" id="ARBA00004651"/>
    </source>
</evidence>
<accession>A0A8D5ALB2</accession>
<evidence type="ECO:0000313" key="9">
    <source>
        <dbReference type="Proteomes" id="UP000824988"/>
    </source>
</evidence>
<feature type="transmembrane region" description="Helical" evidence="6">
    <location>
        <begin position="287"/>
        <end position="308"/>
    </location>
</feature>
<evidence type="ECO:0000313" key="8">
    <source>
        <dbReference type="EMBL" id="BBL69975.1"/>
    </source>
</evidence>
<dbReference type="InterPro" id="IPR018076">
    <property type="entry name" value="T2SS_GspF_dom"/>
</dbReference>
<dbReference type="PANTHER" id="PTHR35007">
    <property type="entry name" value="INTEGRAL MEMBRANE PROTEIN-RELATED"/>
    <property type="match status" value="1"/>
</dbReference>
<dbReference type="Pfam" id="PF00482">
    <property type="entry name" value="T2SSF"/>
    <property type="match status" value="1"/>
</dbReference>
<keyword evidence="2" id="KW-1003">Cell membrane</keyword>
<feature type="transmembrane region" description="Helical" evidence="6">
    <location>
        <begin position="109"/>
        <end position="132"/>
    </location>
</feature>
<reference evidence="8" key="1">
    <citation type="submission" date="2019-06" db="EMBL/GenBank/DDBJ databases">
        <title>Complete genome sequence of Methylogaea oryzae strain JCM16910.</title>
        <authorList>
            <person name="Asakawa S."/>
        </authorList>
    </citation>
    <scope>NUCLEOTIDE SEQUENCE</scope>
    <source>
        <strain evidence="8">E10</strain>
    </source>
</reference>
<keyword evidence="9" id="KW-1185">Reference proteome</keyword>
<dbReference type="Proteomes" id="UP000824988">
    <property type="component" value="Chromosome"/>
</dbReference>
<name>A0A8D5ALB2_9GAMM</name>
<evidence type="ECO:0000256" key="6">
    <source>
        <dbReference type="SAM" id="Phobius"/>
    </source>
</evidence>
<evidence type="ECO:0000259" key="7">
    <source>
        <dbReference type="Pfam" id="PF00482"/>
    </source>
</evidence>
<evidence type="ECO:0000256" key="2">
    <source>
        <dbReference type="ARBA" id="ARBA00022475"/>
    </source>
</evidence>
<keyword evidence="3 6" id="KW-0812">Transmembrane</keyword>
<dbReference type="GO" id="GO:0005886">
    <property type="term" value="C:plasma membrane"/>
    <property type="evidence" value="ECO:0007669"/>
    <property type="project" value="UniProtKB-SubCell"/>
</dbReference>
<dbReference type="EMBL" id="AP019782">
    <property type="protein sequence ID" value="BBL69975.1"/>
    <property type="molecule type" value="Genomic_DNA"/>
</dbReference>
<keyword evidence="4 6" id="KW-1133">Transmembrane helix</keyword>
<dbReference type="KEGG" id="moz:MoryE10_05810"/>
<gene>
    <name evidence="8" type="ORF">MoryE10_05810</name>
</gene>
<comment type="subcellular location">
    <subcellularLocation>
        <location evidence="1">Cell membrane</location>
        <topology evidence="1">Multi-pass membrane protein</topology>
    </subcellularLocation>
</comment>
<proteinExistence type="predicted"/>
<protein>
    <submittedName>
        <fullName evidence="8">TadC protein</fullName>
    </submittedName>
</protein>
<keyword evidence="5 6" id="KW-0472">Membrane</keyword>